<evidence type="ECO:0000313" key="3">
    <source>
        <dbReference type="EMBL" id="QUB38456.1"/>
    </source>
</evidence>
<feature type="transmembrane region" description="Helical" evidence="1">
    <location>
        <begin position="197"/>
        <end position="215"/>
    </location>
</feature>
<gene>
    <name evidence="2" type="ORF">BTU61_04950</name>
    <name evidence="3" type="ORF">J4854_07875</name>
</gene>
<keyword evidence="1" id="KW-1133">Transmembrane helix</keyword>
<evidence type="ECO:0000313" key="2">
    <source>
        <dbReference type="EMBL" id="MBK4779549.1"/>
    </source>
</evidence>
<dbReference type="AlphaFoldDB" id="A0A9X0WPN1"/>
<protein>
    <submittedName>
        <fullName evidence="2">Uncharacterized protein</fullName>
    </submittedName>
</protein>
<organism evidence="2 5">
    <name type="scientific">Streptococcus lactarius</name>
    <dbReference type="NCBI Taxonomy" id="684066"/>
    <lineage>
        <taxon>Bacteria</taxon>
        <taxon>Bacillati</taxon>
        <taxon>Bacillota</taxon>
        <taxon>Bacilli</taxon>
        <taxon>Lactobacillales</taxon>
        <taxon>Streptococcaceae</taxon>
        <taxon>Streptococcus</taxon>
    </lineage>
</organism>
<dbReference type="Proteomes" id="UP000676511">
    <property type="component" value="Chromosome"/>
</dbReference>
<reference evidence="3 4" key="2">
    <citation type="submission" date="2021-03" db="EMBL/GenBank/DDBJ databases">
        <title>Human Oral Microbial Genomes.</title>
        <authorList>
            <person name="Johnston C.D."/>
            <person name="Chen T."/>
            <person name="Dewhirst F.E."/>
        </authorList>
    </citation>
    <scope>NUCLEOTIDE SEQUENCE [LARGE SCALE GENOMIC DNA]</scope>
    <source>
        <strain evidence="3 4">CCUG 66490</strain>
    </source>
</reference>
<accession>A0A9X0WPN1</accession>
<dbReference type="Proteomes" id="UP001138780">
    <property type="component" value="Unassembled WGS sequence"/>
</dbReference>
<feature type="transmembrane region" description="Helical" evidence="1">
    <location>
        <begin position="148"/>
        <end position="171"/>
    </location>
</feature>
<feature type="transmembrane region" description="Helical" evidence="1">
    <location>
        <begin position="124"/>
        <end position="142"/>
    </location>
</feature>
<evidence type="ECO:0000313" key="4">
    <source>
        <dbReference type="Proteomes" id="UP000676511"/>
    </source>
</evidence>
<evidence type="ECO:0000313" key="5">
    <source>
        <dbReference type="Proteomes" id="UP001138780"/>
    </source>
</evidence>
<keyword evidence="4" id="KW-1185">Reference proteome</keyword>
<reference evidence="2" key="1">
    <citation type="submission" date="2016-12" db="EMBL/GenBank/DDBJ databases">
        <title>Draft genome of Streptococcus lactarius CCUG 66490T type strain.</title>
        <authorList>
            <person name="Salva-Serra F."/>
            <person name="Engstrom-Jakobsson H."/>
            <person name="Thorell K."/>
            <person name="Gomila M."/>
            <person name="Gonzales-Siles L."/>
            <person name="Busquets A."/>
            <person name="Jaen-Luchoro D."/>
            <person name="Karlsson R."/>
            <person name="Kristiansson E."/>
            <person name="Moore E."/>
        </authorList>
    </citation>
    <scope>NUCLEOTIDE SEQUENCE</scope>
    <source>
        <strain evidence="2">CCUG 66490</strain>
    </source>
</reference>
<keyword evidence="1" id="KW-0472">Membrane</keyword>
<sequence>MKKSIFKASFEESLNIQDDSFVQYQTSDVFSKLEKYYKEGKATISLHIWNLIGVMIGPIFLNFMIFVFSLSLHDSDSKDLRFPISGSPILTADVYLICFLLWLFIILVGKGLKRAYILPYRNHFHVLTYIVWLGLEFNLLMIDICLSILSVWVIIGILVCTFILSLFMVSFEINSIRETMYGERNEPTLHSKISKKIITYGGGVLGLAVITNFILKSFSINVSDSMGVLGVLTIWIIMNIAFLFLLIFIEFPTYLLAFYKWKYPEEYREWEGKSLEEWYGKKYLKRHKELLKNG</sequence>
<evidence type="ECO:0000256" key="1">
    <source>
        <dbReference type="SAM" id="Phobius"/>
    </source>
</evidence>
<feature type="transmembrane region" description="Helical" evidence="1">
    <location>
        <begin position="48"/>
        <end position="72"/>
    </location>
</feature>
<dbReference type="EMBL" id="MRXX01000006">
    <property type="protein sequence ID" value="MBK4779549.1"/>
    <property type="molecule type" value="Genomic_DNA"/>
</dbReference>
<keyword evidence="1" id="KW-0812">Transmembrane</keyword>
<dbReference type="RefSeq" id="WP_200772594.1">
    <property type="nucleotide sequence ID" value="NZ_CP072329.1"/>
</dbReference>
<feature type="transmembrane region" description="Helical" evidence="1">
    <location>
        <begin position="235"/>
        <end position="259"/>
    </location>
</feature>
<dbReference type="EMBL" id="CP072329">
    <property type="protein sequence ID" value="QUB38456.1"/>
    <property type="molecule type" value="Genomic_DNA"/>
</dbReference>
<name>A0A9X0WPN1_9STRE</name>
<proteinExistence type="predicted"/>
<feature type="transmembrane region" description="Helical" evidence="1">
    <location>
        <begin position="92"/>
        <end position="112"/>
    </location>
</feature>